<dbReference type="EMBL" id="NMUH01002870">
    <property type="protein sequence ID" value="MQM02540.1"/>
    <property type="molecule type" value="Genomic_DNA"/>
</dbReference>
<comment type="caution">
    <text evidence="1">The sequence shown here is derived from an EMBL/GenBank/DDBJ whole genome shotgun (WGS) entry which is preliminary data.</text>
</comment>
<gene>
    <name evidence="1" type="ORF">Taro_035306</name>
</gene>
<proteinExistence type="predicted"/>
<reference evidence="1" key="1">
    <citation type="submission" date="2017-07" db="EMBL/GenBank/DDBJ databases">
        <title>Taro Niue Genome Assembly and Annotation.</title>
        <authorList>
            <person name="Atibalentja N."/>
            <person name="Keating K."/>
            <person name="Fields C.J."/>
        </authorList>
    </citation>
    <scope>NUCLEOTIDE SEQUENCE</scope>
    <source>
        <strain evidence="1">Niue_2</strain>
        <tissue evidence="1">Leaf</tissue>
    </source>
</reference>
<accession>A0A843WI96</accession>
<evidence type="ECO:0000313" key="2">
    <source>
        <dbReference type="Proteomes" id="UP000652761"/>
    </source>
</evidence>
<organism evidence="1 2">
    <name type="scientific">Colocasia esculenta</name>
    <name type="common">Wild taro</name>
    <name type="synonym">Arum esculentum</name>
    <dbReference type="NCBI Taxonomy" id="4460"/>
    <lineage>
        <taxon>Eukaryota</taxon>
        <taxon>Viridiplantae</taxon>
        <taxon>Streptophyta</taxon>
        <taxon>Embryophyta</taxon>
        <taxon>Tracheophyta</taxon>
        <taxon>Spermatophyta</taxon>
        <taxon>Magnoliopsida</taxon>
        <taxon>Liliopsida</taxon>
        <taxon>Araceae</taxon>
        <taxon>Aroideae</taxon>
        <taxon>Colocasieae</taxon>
        <taxon>Colocasia</taxon>
    </lineage>
</organism>
<keyword evidence="2" id="KW-1185">Reference proteome</keyword>
<evidence type="ECO:0000313" key="1">
    <source>
        <dbReference type="EMBL" id="MQM02540.1"/>
    </source>
</evidence>
<name>A0A843WI96_COLES</name>
<dbReference type="Proteomes" id="UP000652761">
    <property type="component" value="Unassembled WGS sequence"/>
</dbReference>
<dbReference type="AlphaFoldDB" id="A0A843WI96"/>
<protein>
    <submittedName>
        <fullName evidence="1">Uncharacterized protein</fullName>
    </submittedName>
</protein>
<sequence>MLCPFPVGLWHGPCERDGPIGRVHKAVVIVPLSRSDRDRPGVAICYPVCQNPSRSLHALVMFRAPVLPDLLRSVLHHVAICETEDEPYTQEDGNDLE</sequence>